<sequence>MIRRCIARLWPGVLALGPAGPALARQVVTSPAPEQVAVTIYRAADRGDGAAMDLAWLRGFALVTETRTVDIPAGEGVIRFEGVAAGMLPESALVTGLPSGVREKNLDADLLSPRSLYARGLGRPVTLRRRNPETGEAREEPAIVRASTDGGVIVQTKDGFEAADCGPLKDALSFDAVPEGLSARPTLSVATDAPQASRVTLTLSYLAWGFDWQASYVIRLRENGRKADVLAWVTLANGDPISFPDARAAVVAGKVHRAEPDGQAGARRPPDRLVYPCFTQNKRSFGMPPPGGASAPLAIVVTAQRREERLMDVPLAVTVTEEGLGDLKLYRVPMPTTIASQAQKQVALFHRGDVGVVIVHAAEIRGDRAAGRVGQRLRMGNRQADGLGVALPAGTVTVFEPHGGQPVLSGEGTLRDAAVGQDVEVMLGDAPQVQLAIEPVARDANRHDREDYAATVTNANPWPIAFEARLAAPEDDERIVEPLSAKLARKNGALLWKVTVPAQGTARLTYRLRRR</sequence>
<evidence type="ECO:0000256" key="1">
    <source>
        <dbReference type="SAM" id="SignalP"/>
    </source>
</evidence>
<keyword evidence="1" id="KW-0732">Signal</keyword>
<gene>
    <name evidence="2" type="ORF">PYV00_14845</name>
</gene>
<reference evidence="2 3" key="1">
    <citation type="submission" date="2023-03" db="EMBL/GenBank/DDBJ databases">
        <title>NovoSphingobium album sp. nov. isolated from polycyclic aromatic hydrocarbons- and heavy-metal polluted soil.</title>
        <authorList>
            <person name="Liu Z."/>
            <person name="Wang K."/>
        </authorList>
    </citation>
    <scope>NUCLEOTIDE SEQUENCE [LARGE SCALE GENOMIC DNA]</scope>
    <source>
        <strain evidence="2 3">H3SJ31-1</strain>
    </source>
</reference>
<evidence type="ECO:0000313" key="3">
    <source>
        <dbReference type="Proteomes" id="UP001216253"/>
    </source>
</evidence>
<accession>A0ABT5WSG8</accession>
<dbReference type="Proteomes" id="UP001216253">
    <property type="component" value="Unassembled WGS sequence"/>
</dbReference>
<dbReference type="RefSeq" id="WP_275229083.1">
    <property type="nucleotide sequence ID" value="NZ_JARESE010000049.1"/>
</dbReference>
<evidence type="ECO:0000313" key="2">
    <source>
        <dbReference type="EMBL" id="MDE8652983.1"/>
    </source>
</evidence>
<proteinExistence type="predicted"/>
<name>A0ABT5WSG8_9SPHN</name>
<evidence type="ECO:0008006" key="4">
    <source>
        <dbReference type="Google" id="ProtNLM"/>
    </source>
</evidence>
<organism evidence="2 3">
    <name type="scientific">Novosphingobium album</name>
    <name type="common">ex Liu et al. 2023</name>
    <dbReference type="NCBI Taxonomy" id="3031130"/>
    <lineage>
        <taxon>Bacteria</taxon>
        <taxon>Pseudomonadati</taxon>
        <taxon>Pseudomonadota</taxon>
        <taxon>Alphaproteobacteria</taxon>
        <taxon>Sphingomonadales</taxon>
        <taxon>Sphingomonadaceae</taxon>
        <taxon>Novosphingobium</taxon>
    </lineage>
</organism>
<dbReference type="EMBL" id="JARESE010000049">
    <property type="protein sequence ID" value="MDE8652983.1"/>
    <property type="molecule type" value="Genomic_DNA"/>
</dbReference>
<dbReference type="PANTHER" id="PTHR38075:SF1">
    <property type="entry name" value="DUF4139 DOMAIN-CONTAINING PROTEIN"/>
    <property type="match status" value="1"/>
</dbReference>
<protein>
    <recommendedName>
        <fullName evidence="4">DUF4139 domain-containing protein</fullName>
    </recommendedName>
</protein>
<keyword evidence="3" id="KW-1185">Reference proteome</keyword>
<dbReference type="PANTHER" id="PTHR38075">
    <property type="entry name" value="DUF4139 DOMAIN-CONTAINING PROTEIN"/>
    <property type="match status" value="1"/>
</dbReference>
<comment type="caution">
    <text evidence="2">The sequence shown here is derived from an EMBL/GenBank/DDBJ whole genome shotgun (WGS) entry which is preliminary data.</text>
</comment>
<feature type="chain" id="PRO_5047491750" description="DUF4139 domain-containing protein" evidence="1">
    <location>
        <begin position="25"/>
        <end position="515"/>
    </location>
</feature>
<feature type="signal peptide" evidence="1">
    <location>
        <begin position="1"/>
        <end position="24"/>
    </location>
</feature>